<comment type="caution">
    <text evidence="1">The sequence shown here is derived from an EMBL/GenBank/DDBJ whole genome shotgun (WGS) entry which is preliminary data.</text>
</comment>
<accession>A0ACC2IHE0</accession>
<evidence type="ECO:0000313" key="2">
    <source>
        <dbReference type="Proteomes" id="UP001153331"/>
    </source>
</evidence>
<sequence>MATDRAFKRAHLSGGKRCRKQHALGKAENGQTTNTSAKSYEASESFAQVSVLLLHSFKPRKRLRNATRCSGLEGKDDDPTSDTVRPSPPHAAGCIRSFAGSVSPDDYREFQNTKLQDVRDEAMKIERELRARRTQKNMARLEPFLAGLEHYSKIIEVLCNGTPYLSWVWAPVKLMLLITKDSLDAFEKLIEAYSKIADLLPRLDRLSATLNHDVNFQNILALVYSDILEFHRRAYKFVRGRSWKMLFCSLWDGFETRFSTILERLAYHSGLLDKEAEAIDISEAFRRNKEDAKRWELQEHEWHATKLRGVLAWLKTDLLDPEETYHRHCQESLPDSCTWFMLQDKMQLWQKDGAEHTLVRLTGKPGADLAVFVYNEFSQTHPKPTQKALMDLLPKLLQAVGSARLVIDGLDEWDVRQQRELLGCLPNILSNDRTSYLCKILISSRDTLEISRNLVKRFKTSPVTSLSSTDERVAVNTSISCFVDARLAALPTHIDDLDPQGTILAEIKQKLLRKSNGMFLWVRLVLDSFEYVYSSDHLSAIVDSLPSDLEPLYQQILERICSVASLQQWGGVSRILGLICFAQRPLHKQELLHALAVPSINSLPQSQGIPVAAILDHCKPLVEERNDGTLNLVHLSVKEYFSKVKVGQRMIPPHQAQLDLAIISVVTLEKGLELLRPGITHIEILTHTASCNHRVLFYAIEYWIEHCFQYASESPNIHTALLVHLNTLHEKHSELAQLLGLPTPASSPPQEEPHEGLHLFLQTPARLLMREWLLNGQLTTKHSCNDGKGDLTVPSTITQVYSQSTEAETFMLQNDITLFSRMAMTLDSAVEHLLAHDRNKGVPEIIHEAFRMSHASTAYRCRYPRCLKASAGFASEQSRSQHEASHFRRVYCEHEWCSYSRMGFDKHSALVRHRQRHHATKASSMVPPRIRKQSHMSGPHRQEQAGAKPVSLSDQLDVDGPFGDLTENSFDIGLHFGDWDTDLETFISISSFNQAGNSVNAGDGT</sequence>
<dbReference type="EMBL" id="JAPHNI010000184">
    <property type="protein sequence ID" value="KAJ8114605.1"/>
    <property type="molecule type" value="Genomic_DNA"/>
</dbReference>
<name>A0ACC2IHE0_9PLEO</name>
<proteinExistence type="predicted"/>
<keyword evidence="2" id="KW-1185">Reference proteome</keyword>
<dbReference type="Proteomes" id="UP001153331">
    <property type="component" value="Unassembled WGS sequence"/>
</dbReference>
<organism evidence="1 2">
    <name type="scientific">Boeremia exigua</name>
    <dbReference type="NCBI Taxonomy" id="749465"/>
    <lineage>
        <taxon>Eukaryota</taxon>
        <taxon>Fungi</taxon>
        <taxon>Dikarya</taxon>
        <taxon>Ascomycota</taxon>
        <taxon>Pezizomycotina</taxon>
        <taxon>Dothideomycetes</taxon>
        <taxon>Pleosporomycetidae</taxon>
        <taxon>Pleosporales</taxon>
        <taxon>Pleosporineae</taxon>
        <taxon>Didymellaceae</taxon>
        <taxon>Boeremia</taxon>
    </lineage>
</organism>
<gene>
    <name evidence="1" type="ORF">OPT61_g3555</name>
</gene>
<protein>
    <submittedName>
        <fullName evidence="1">Uncharacterized protein</fullName>
    </submittedName>
</protein>
<reference evidence="1" key="1">
    <citation type="submission" date="2022-11" db="EMBL/GenBank/DDBJ databases">
        <title>Genome Sequence of Boeremia exigua.</title>
        <authorList>
            <person name="Buettner E."/>
        </authorList>
    </citation>
    <scope>NUCLEOTIDE SEQUENCE</scope>
    <source>
        <strain evidence="1">CU02</strain>
    </source>
</reference>
<evidence type="ECO:0000313" key="1">
    <source>
        <dbReference type="EMBL" id="KAJ8114605.1"/>
    </source>
</evidence>